<reference evidence="1 2" key="1">
    <citation type="journal article" date="2019" name="Nat. Ecol. Evol.">
        <title>Megaphylogeny resolves global patterns of mushroom evolution.</title>
        <authorList>
            <person name="Varga T."/>
            <person name="Krizsan K."/>
            <person name="Foldi C."/>
            <person name="Dima B."/>
            <person name="Sanchez-Garcia M."/>
            <person name="Sanchez-Ramirez S."/>
            <person name="Szollosi G.J."/>
            <person name="Szarkandi J.G."/>
            <person name="Papp V."/>
            <person name="Albert L."/>
            <person name="Andreopoulos W."/>
            <person name="Angelini C."/>
            <person name="Antonin V."/>
            <person name="Barry K.W."/>
            <person name="Bougher N.L."/>
            <person name="Buchanan P."/>
            <person name="Buyck B."/>
            <person name="Bense V."/>
            <person name="Catcheside P."/>
            <person name="Chovatia M."/>
            <person name="Cooper J."/>
            <person name="Damon W."/>
            <person name="Desjardin D."/>
            <person name="Finy P."/>
            <person name="Geml J."/>
            <person name="Haridas S."/>
            <person name="Hughes K."/>
            <person name="Justo A."/>
            <person name="Karasinski D."/>
            <person name="Kautmanova I."/>
            <person name="Kiss B."/>
            <person name="Kocsube S."/>
            <person name="Kotiranta H."/>
            <person name="LaButti K.M."/>
            <person name="Lechner B.E."/>
            <person name="Liimatainen K."/>
            <person name="Lipzen A."/>
            <person name="Lukacs Z."/>
            <person name="Mihaltcheva S."/>
            <person name="Morgado L.N."/>
            <person name="Niskanen T."/>
            <person name="Noordeloos M.E."/>
            <person name="Ohm R.A."/>
            <person name="Ortiz-Santana B."/>
            <person name="Ovrebo C."/>
            <person name="Racz N."/>
            <person name="Riley R."/>
            <person name="Savchenko A."/>
            <person name="Shiryaev A."/>
            <person name="Soop K."/>
            <person name="Spirin V."/>
            <person name="Szebenyi C."/>
            <person name="Tomsovsky M."/>
            <person name="Tulloss R.E."/>
            <person name="Uehling J."/>
            <person name="Grigoriev I.V."/>
            <person name="Vagvolgyi C."/>
            <person name="Papp T."/>
            <person name="Martin F.M."/>
            <person name="Miettinen O."/>
            <person name="Hibbett D.S."/>
            <person name="Nagy L.G."/>
        </authorList>
    </citation>
    <scope>NUCLEOTIDE SEQUENCE [LARGE SCALE GENOMIC DNA]</scope>
    <source>
        <strain evidence="1 2">OMC1185</strain>
    </source>
</reference>
<dbReference type="EMBL" id="ML213512">
    <property type="protein sequence ID" value="TFK50933.1"/>
    <property type="molecule type" value="Genomic_DNA"/>
</dbReference>
<dbReference type="InterPro" id="IPR036412">
    <property type="entry name" value="HAD-like_sf"/>
</dbReference>
<dbReference type="Pfam" id="PF09419">
    <property type="entry name" value="PGP_phosphatase"/>
    <property type="match status" value="1"/>
</dbReference>
<gene>
    <name evidence="1" type="ORF">OE88DRAFT_1808472</name>
</gene>
<dbReference type="SUPFAM" id="SSF56784">
    <property type="entry name" value="HAD-like"/>
    <property type="match status" value="1"/>
</dbReference>
<accession>A0A5C3N181</accession>
<proteinExistence type="predicted"/>
<evidence type="ECO:0000313" key="1">
    <source>
        <dbReference type="EMBL" id="TFK50933.1"/>
    </source>
</evidence>
<dbReference type="OrthoDB" id="198652at2759"/>
<evidence type="ECO:0000313" key="2">
    <source>
        <dbReference type="Proteomes" id="UP000305948"/>
    </source>
</evidence>
<dbReference type="AlphaFoldDB" id="A0A5C3N181"/>
<dbReference type="InterPro" id="IPR027706">
    <property type="entry name" value="PGP_Pase"/>
</dbReference>
<protein>
    <submittedName>
        <fullName evidence="1">HAD phosphatase</fullName>
    </submittedName>
</protein>
<dbReference type="Proteomes" id="UP000305948">
    <property type="component" value="Unassembled WGS sequence"/>
</dbReference>
<name>A0A5C3N181_9AGAM</name>
<dbReference type="GO" id="GO:0008962">
    <property type="term" value="F:phosphatidylglycerophosphatase activity"/>
    <property type="evidence" value="ECO:0007669"/>
    <property type="project" value="InterPro"/>
</dbReference>
<dbReference type="InterPro" id="IPR023214">
    <property type="entry name" value="HAD_sf"/>
</dbReference>
<dbReference type="Gene3D" id="3.40.50.1000">
    <property type="entry name" value="HAD superfamily/HAD-like"/>
    <property type="match status" value="1"/>
</dbReference>
<keyword evidence="2" id="KW-1185">Reference proteome</keyword>
<sequence length="275" mass="31403">MPLNIPGLLVPFQLLLRPRLVLPAISKDIRRLDFQALRDAGYRGAVFDKDNCLTIPHEDRLVPELQEAWKECRSTFGHDNVLIVSNSAGTRQDAGAIQAESVSYHLSAPVLRHNNLKPGYPCISSIRTYFSSLPRPVKNSELIVVGDRVFTDIVMANRMNPKYRLFPPQARADVKDAGPEGPLAIWTTGVWKKESMFMRWFEKQLVATIQKWIVKGPEAEREGWMERFVKPEPVVKIAQEKTGLHYWVTRRLNPFAKAEPAPRKRGRWRRIGVAS</sequence>
<organism evidence="1 2">
    <name type="scientific">Heliocybe sulcata</name>
    <dbReference type="NCBI Taxonomy" id="5364"/>
    <lineage>
        <taxon>Eukaryota</taxon>
        <taxon>Fungi</taxon>
        <taxon>Dikarya</taxon>
        <taxon>Basidiomycota</taxon>
        <taxon>Agaricomycotina</taxon>
        <taxon>Agaricomycetes</taxon>
        <taxon>Gloeophyllales</taxon>
        <taxon>Gloeophyllaceae</taxon>
        <taxon>Heliocybe</taxon>
    </lineage>
</organism>
<dbReference type="STRING" id="5364.A0A5C3N181"/>